<dbReference type="InterPro" id="IPR018117">
    <property type="entry name" value="C5_DNA_meth_AS"/>
</dbReference>
<dbReference type="PANTHER" id="PTHR10629">
    <property type="entry name" value="CYTOSINE-SPECIFIC METHYLTRANSFERASE"/>
    <property type="match status" value="1"/>
</dbReference>
<evidence type="ECO:0000313" key="8">
    <source>
        <dbReference type="Proteomes" id="UP000249056"/>
    </source>
</evidence>
<feature type="active site" evidence="5">
    <location>
        <position position="144"/>
    </location>
</feature>
<dbReference type="GO" id="GO:0005634">
    <property type="term" value="C:nucleus"/>
    <property type="evidence" value="ECO:0007669"/>
    <property type="project" value="TreeGrafter"/>
</dbReference>
<keyword evidence="8" id="KW-1185">Reference proteome</keyword>
<evidence type="ECO:0000256" key="4">
    <source>
        <dbReference type="ARBA" id="ARBA00022691"/>
    </source>
</evidence>
<keyword evidence="3 5" id="KW-0808">Transferase</keyword>
<dbReference type="Gene3D" id="3.40.50.150">
    <property type="entry name" value="Vaccinia Virus protein VP39"/>
    <property type="match status" value="1"/>
</dbReference>
<dbReference type="PRINTS" id="PR00105">
    <property type="entry name" value="C5METTRFRASE"/>
</dbReference>
<dbReference type="FunFam" id="3.90.120.10:FF:000009">
    <property type="entry name" value="DNA methyltransferase Dim-2"/>
    <property type="match status" value="1"/>
</dbReference>
<organism evidence="7 8">
    <name type="scientific">Monilinia fructigena</name>
    <dbReference type="NCBI Taxonomy" id="38457"/>
    <lineage>
        <taxon>Eukaryota</taxon>
        <taxon>Fungi</taxon>
        <taxon>Dikarya</taxon>
        <taxon>Ascomycota</taxon>
        <taxon>Pezizomycotina</taxon>
        <taxon>Leotiomycetes</taxon>
        <taxon>Helotiales</taxon>
        <taxon>Sclerotiniaceae</taxon>
        <taxon>Monilinia</taxon>
    </lineage>
</organism>
<feature type="compositionally biased region" description="Polar residues" evidence="6">
    <location>
        <begin position="635"/>
        <end position="651"/>
    </location>
</feature>
<comment type="similarity">
    <text evidence="5">Belongs to the class I-like SAM-binding methyltransferase superfamily. C5-methyltransferase family.</text>
</comment>
<comment type="caution">
    <text evidence="7">The sequence shown here is derived from an EMBL/GenBank/DDBJ whole genome shotgun (WGS) entry which is preliminary data.</text>
</comment>
<proteinExistence type="inferred from homology"/>
<dbReference type="Gene3D" id="3.90.120.10">
    <property type="entry name" value="DNA Methylase, subunit A, domain 2"/>
    <property type="match status" value="1"/>
</dbReference>
<feature type="compositionally biased region" description="Low complexity" evidence="6">
    <location>
        <begin position="486"/>
        <end position="497"/>
    </location>
</feature>
<sequence length="680" mass="75159">MLADKLNKTCLVRFYTEKEISSGNVPAPYCRDGSSNAFIITMRLREDDQKLIPIEEETPESLIQGFDPRATLKRRLLNGLDLFCGGGNFGRGLEEGGALHNRWAVDLFSAALMICWPRLLMATPKNLKIPLPGDVDVISAGSPCQGFSKMNANKSSEQSLRNQSLVASVAAYIDFYRPKYGLLENVLSMAQKGSGRDEDVLSQLICAIVGLGYQVQLFLLDSWSFGSSQSRSRIFVSFAAPGCAPIEHPQLSHSHPPNVGERGLGKLANGQSFGSRLHYATPFRYRTAEELVADLPYIGDGATSQCTRYPDHVSPTTLSKLCRNQIACIPTHPRGMNFWKTWNDGNGTMTQRERETFPYLNKSGKMRESVIPGSRAWGRIKPDGLFPTVLVIICVEDSRMGTVLHWDQHRRMTILELRRAQSFPDDEVLLGTRGEQIKLIAVRDKPRETSSTTSSTIQVVLNKLPKVGQHTFETSKGVTNGTEALSSSSSESIGPSLSDSIANLRGIPSNIRKKRSLLHNADKPARKSPRLSPAIDLPSMARELFAKSMYNFEPLSRPSLTSTPPARNISMQSGFEARQEYASPGLYSASPPSRTVHTHKTNTPRNTNNINEQPPSSRENPIIIDDSENDEDTIRVQSGPRSSTLPSQNTHLHTETPKASSRLKNLSSKSLHSKNTRCIV</sequence>
<feature type="compositionally biased region" description="Polar residues" evidence="6">
    <location>
        <begin position="473"/>
        <end position="485"/>
    </location>
</feature>
<dbReference type="SUPFAM" id="SSF53335">
    <property type="entry name" value="S-adenosyl-L-methionine-dependent methyltransferases"/>
    <property type="match status" value="1"/>
</dbReference>
<evidence type="ECO:0000256" key="1">
    <source>
        <dbReference type="ARBA" id="ARBA00011975"/>
    </source>
</evidence>
<dbReference type="GO" id="GO:0032259">
    <property type="term" value="P:methylation"/>
    <property type="evidence" value="ECO:0007669"/>
    <property type="project" value="UniProtKB-KW"/>
</dbReference>
<dbReference type="EC" id="2.1.1.37" evidence="1"/>
<dbReference type="AlphaFoldDB" id="A0A395IKH0"/>
<keyword evidence="2 5" id="KW-0489">Methyltransferase</keyword>
<feature type="region of interest" description="Disordered" evidence="6">
    <location>
        <begin position="584"/>
        <end position="680"/>
    </location>
</feature>
<dbReference type="InterPro" id="IPR050390">
    <property type="entry name" value="C5-Methyltransferase"/>
</dbReference>
<feature type="compositionally biased region" description="Basic residues" evidence="6">
    <location>
        <begin position="671"/>
        <end position="680"/>
    </location>
</feature>
<evidence type="ECO:0000256" key="6">
    <source>
        <dbReference type="SAM" id="MobiDB-lite"/>
    </source>
</evidence>
<dbReference type="OrthoDB" id="5376140at2759"/>
<dbReference type="InterPro" id="IPR001525">
    <property type="entry name" value="C5_MeTfrase"/>
</dbReference>
<dbReference type="PROSITE" id="PS00094">
    <property type="entry name" value="C5_MTASE_1"/>
    <property type="match status" value="1"/>
</dbReference>
<dbReference type="GO" id="GO:0003886">
    <property type="term" value="F:DNA (cytosine-5-)-methyltransferase activity"/>
    <property type="evidence" value="ECO:0007669"/>
    <property type="project" value="UniProtKB-EC"/>
</dbReference>
<dbReference type="Pfam" id="PF00145">
    <property type="entry name" value="DNA_methylase"/>
    <property type="match status" value="1"/>
</dbReference>
<keyword evidence="4 5" id="KW-0949">S-adenosyl-L-methionine</keyword>
<dbReference type="EMBL" id="QKRW01000038">
    <property type="protein sequence ID" value="RAL60666.1"/>
    <property type="molecule type" value="Genomic_DNA"/>
</dbReference>
<dbReference type="PROSITE" id="PS51679">
    <property type="entry name" value="SAM_MT_C5"/>
    <property type="match status" value="1"/>
</dbReference>
<dbReference type="InterPro" id="IPR029063">
    <property type="entry name" value="SAM-dependent_MTases_sf"/>
</dbReference>
<reference evidence="7 8" key="1">
    <citation type="submission" date="2018-06" db="EMBL/GenBank/DDBJ databases">
        <title>Genome Sequence of the Brown Rot Fungal Pathogen Monilinia fructigena.</title>
        <authorList>
            <person name="Landi L."/>
            <person name="De Miccolis Angelini R.M."/>
            <person name="Pollastro S."/>
            <person name="Abate D."/>
            <person name="Faretra F."/>
            <person name="Romanazzi G."/>
        </authorList>
    </citation>
    <scope>NUCLEOTIDE SEQUENCE [LARGE SCALE GENOMIC DNA]</scope>
    <source>
        <strain evidence="7 8">Mfrg269</strain>
    </source>
</reference>
<gene>
    <name evidence="7" type="ORF">DID88_009984</name>
</gene>
<accession>A0A395IKH0</accession>
<name>A0A395IKH0_9HELO</name>
<feature type="compositionally biased region" description="Polar residues" evidence="6">
    <location>
        <begin position="603"/>
        <end position="619"/>
    </location>
</feature>
<dbReference type="PANTHER" id="PTHR10629:SF54">
    <property type="entry name" value="DNA METHYLTRANSFERASE DIM-2"/>
    <property type="match status" value="1"/>
</dbReference>
<evidence type="ECO:0000313" key="7">
    <source>
        <dbReference type="EMBL" id="RAL60666.1"/>
    </source>
</evidence>
<evidence type="ECO:0000256" key="3">
    <source>
        <dbReference type="ARBA" id="ARBA00022679"/>
    </source>
</evidence>
<evidence type="ECO:0000256" key="5">
    <source>
        <dbReference type="PROSITE-ProRule" id="PRU01016"/>
    </source>
</evidence>
<dbReference type="Proteomes" id="UP000249056">
    <property type="component" value="Unassembled WGS sequence"/>
</dbReference>
<dbReference type="GO" id="GO:0044027">
    <property type="term" value="P:negative regulation of gene expression via chromosomal CpG island methylation"/>
    <property type="evidence" value="ECO:0007669"/>
    <property type="project" value="TreeGrafter"/>
</dbReference>
<protein>
    <recommendedName>
        <fullName evidence="1">DNA (cytosine-5-)-methyltransferase</fullName>
        <ecNumber evidence="1">2.1.1.37</ecNumber>
    </recommendedName>
</protein>
<feature type="region of interest" description="Disordered" evidence="6">
    <location>
        <begin position="514"/>
        <end position="534"/>
    </location>
</feature>
<feature type="region of interest" description="Disordered" evidence="6">
    <location>
        <begin position="473"/>
        <end position="497"/>
    </location>
</feature>
<dbReference type="GO" id="GO:0003677">
    <property type="term" value="F:DNA binding"/>
    <property type="evidence" value="ECO:0007669"/>
    <property type="project" value="TreeGrafter"/>
</dbReference>
<evidence type="ECO:0000256" key="2">
    <source>
        <dbReference type="ARBA" id="ARBA00022603"/>
    </source>
</evidence>
<feature type="compositionally biased region" description="Low complexity" evidence="6">
    <location>
        <begin position="660"/>
        <end position="670"/>
    </location>
</feature>